<feature type="domain" description="Ubiquitin-like" evidence="3">
    <location>
        <begin position="81"/>
        <end position="159"/>
    </location>
</feature>
<evidence type="ECO:0000313" key="6">
    <source>
        <dbReference type="WBParaSite" id="EgrG_001195600"/>
    </source>
</evidence>
<dbReference type="InterPro" id="IPR029071">
    <property type="entry name" value="Ubiquitin-like_domsf"/>
</dbReference>
<reference evidence="4 5" key="1">
    <citation type="journal article" date="2013" name="Nature">
        <title>The genomes of four tapeworm species reveal adaptations to parasitism.</title>
        <authorList>
            <person name="Tsai I.J."/>
            <person name="Zarowiecki M."/>
            <person name="Holroyd N."/>
            <person name="Garciarrubio A."/>
            <person name="Sanchez-Flores A."/>
            <person name="Brooks K.L."/>
            <person name="Tracey A."/>
            <person name="Bobes R.J."/>
            <person name="Fragoso G."/>
            <person name="Sciutto E."/>
            <person name="Aslett M."/>
            <person name="Beasley H."/>
            <person name="Bennett H.M."/>
            <person name="Cai J."/>
            <person name="Camicia F."/>
            <person name="Clark R."/>
            <person name="Cucher M."/>
            <person name="De Silva N."/>
            <person name="Day T.A."/>
            <person name="Deplazes P."/>
            <person name="Estrada K."/>
            <person name="Fernandez C."/>
            <person name="Holland P.W."/>
            <person name="Hou J."/>
            <person name="Hu S."/>
            <person name="Huckvale T."/>
            <person name="Hung S.S."/>
            <person name="Kamenetzky L."/>
            <person name="Keane J.A."/>
            <person name="Kiss F."/>
            <person name="Koziol U."/>
            <person name="Lambert O."/>
            <person name="Liu K."/>
            <person name="Luo X."/>
            <person name="Luo Y."/>
            <person name="Macchiaroli N."/>
            <person name="Nichol S."/>
            <person name="Paps J."/>
            <person name="Parkinson J."/>
            <person name="Pouchkina-Stantcheva N."/>
            <person name="Riddiford N."/>
            <person name="Rosenzvit M."/>
            <person name="Salinas G."/>
            <person name="Wasmuth J.D."/>
            <person name="Zamanian M."/>
            <person name="Zheng Y."/>
            <person name="Cai X."/>
            <person name="Soberon X."/>
            <person name="Olson P.D."/>
            <person name="Laclette J.P."/>
            <person name="Brehm K."/>
            <person name="Berriman M."/>
            <person name="Garciarrubio A."/>
            <person name="Bobes R.J."/>
            <person name="Fragoso G."/>
            <person name="Sanchez-Flores A."/>
            <person name="Estrada K."/>
            <person name="Cevallos M.A."/>
            <person name="Morett E."/>
            <person name="Gonzalez V."/>
            <person name="Portillo T."/>
            <person name="Ochoa-Leyva A."/>
            <person name="Jose M.V."/>
            <person name="Sciutto E."/>
            <person name="Landa A."/>
            <person name="Jimenez L."/>
            <person name="Valdes V."/>
            <person name="Carrero J.C."/>
            <person name="Larralde C."/>
            <person name="Morales-Montor J."/>
            <person name="Limon-Lason J."/>
            <person name="Soberon X."/>
            <person name="Laclette J.P."/>
        </authorList>
    </citation>
    <scope>NUCLEOTIDE SEQUENCE [LARGE SCALE GENOMIC DNA]</scope>
</reference>
<dbReference type="PANTHER" id="PTHR46555">
    <property type="entry name" value="UBIQUITIN-LIKE PROTEIN 4A"/>
    <property type="match status" value="1"/>
</dbReference>
<dbReference type="Gene3D" id="3.10.20.90">
    <property type="entry name" value="Phosphatidylinositol 3-kinase Catalytic Subunit, Chain A, domain 1"/>
    <property type="match status" value="2"/>
</dbReference>
<dbReference type="AlphaFoldDB" id="A0A068WYM4"/>
<dbReference type="GO" id="GO:0006620">
    <property type="term" value="P:post-translational protein targeting to endoplasmic reticulum membrane"/>
    <property type="evidence" value="ECO:0007669"/>
    <property type="project" value="InterPro"/>
</dbReference>
<dbReference type="OrthoDB" id="6232708at2759"/>
<dbReference type="PROSITE" id="PS50053">
    <property type="entry name" value="UBIQUITIN_2"/>
    <property type="match status" value="2"/>
</dbReference>
<dbReference type="WBParaSite" id="EgrG_001195600">
    <property type="protein sequence ID" value="EgrG_001195600"/>
    <property type="gene ID" value="EgrG_001195600"/>
</dbReference>
<dbReference type="EMBL" id="LK028587">
    <property type="protein sequence ID" value="CDS22776.1"/>
    <property type="molecule type" value="Genomic_DNA"/>
</dbReference>
<dbReference type="InterPro" id="IPR047154">
    <property type="entry name" value="UBL4A-like"/>
</dbReference>
<evidence type="ECO:0000256" key="1">
    <source>
        <dbReference type="ARBA" id="ARBA00004514"/>
    </source>
</evidence>
<sequence length="159" mass="18061">MHLQLTIVHRERNVVFVYINDNNYVLRVKEYITRVTDIPVGVQKLSFGGMQLRNNKKLKDYNLPVNAGLILTLSQGHALRYQIFVKVSFRNNPIRVRIGLGTTLKQIQEALSSSLQVPANQLMLSHNGRLFAEKDADKTLVDLGVKSDEVLELMVVEMS</sequence>
<accession>A0A068WYM4</accession>
<proteinExistence type="predicted"/>
<dbReference type="SUPFAM" id="SSF54236">
    <property type="entry name" value="Ubiquitin-like"/>
    <property type="match status" value="2"/>
</dbReference>
<dbReference type="CDD" id="cd17039">
    <property type="entry name" value="Ubl_ubiquitin_like"/>
    <property type="match status" value="1"/>
</dbReference>
<evidence type="ECO:0000313" key="5">
    <source>
        <dbReference type="Proteomes" id="UP000492820"/>
    </source>
</evidence>
<organism evidence="4">
    <name type="scientific">Echinococcus granulosus</name>
    <name type="common">Hydatid tapeworm</name>
    <dbReference type="NCBI Taxonomy" id="6210"/>
    <lineage>
        <taxon>Eukaryota</taxon>
        <taxon>Metazoa</taxon>
        <taxon>Spiralia</taxon>
        <taxon>Lophotrochozoa</taxon>
        <taxon>Platyhelminthes</taxon>
        <taxon>Cestoda</taxon>
        <taxon>Eucestoda</taxon>
        <taxon>Cyclophyllidea</taxon>
        <taxon>Taeniidae</taxon>
        <taxon>Echinococcus</taxon>
        <taxon>Echinococcus granulosus group</taxon>
    </lineage>
</organism>
<dbReference type="Proteomes" id="UP000492820">
    <property type="component" value="Unassembled WGS sequence"/>
</dbReference>
<dbReference type="GO" id="GO:0051087">
    <property type="term" value="F:protein-folding chaperone binding"/>
    <property type="evidence" value="ECO:0007669"/>
    <property type="project" value="TreeGrafter"/>
</dbReference>
<evidence type="ECO:0000313" key="4">
    <source>
        <dbReference type="EMBL" id="CDS22776.1"/>
    </source>
</evidence>
<keyword evidence="2" id="KW-0963">Cytoplasm</keyword>
<dbReference type="GO" id="GO:0071816">
    <property type="term" value="P:tail-anchored membrane protein insertion into ER membrane"/>
    <property type="evidence" value="ECO:0007669"/>
    <property type="project" value="TreeGrafter"/>
</dbReference>
<comment type="subcellular location">
    <subcellularLocation>
        <location evidence="1">Cytoplasm</location>
        <location evidence="1">Cytosol</location>
    </subcellularLocation>
</comment>
<dbReference type="Pfam" id="PF00240">
    <property type="entry name" value="ubiquitin"/>
    <property type="match status" value="2"/>
</dbReference>
<evidence type="ECO:0000256" key="2">
    <source>
        <dbReference type="ARBA" id="ARBA00022490"/>
    </source>
</evidence>
<name>A0A068WYM4_ECHGR</name>
<dbReference type="GO" id="GO:0071818">
    <property type="term" value="C:BAT3 complex"/>
    <property type="evidence" value="ECO:0007669"/>
    <property type="project" value="TreeGrafter"/>
</dbReference>
<dbReference type="InterPro" id="IPR000626">
    <property type="entry name" value="Ubiquitin-like_dom"/>
</dbReference>
<gene>
    <name evidence="6" type="primary">EGR_08453</name>
    <name evidence="4" type="ORF">EgrG_001195600</name>
</gene>
<protein>
    <submittedName>
        <fullName evidence="4 6">Ubiquitin</fullName>
    </submittedName>
</protein>
<evidence type="ECO:0000259" key="3">
    <source>
        <dbReference type="PROSITE" id="PS50053"/>
    </source>
</evidence>
<reference evidence="6" key="3">
    <citation type="submission" date="2020-10" db="UniProtKB">
        <authorList>
            <consortium name="WormBaseParasite"/>
        </authorList>
    </citation>
    <scope>IDENTIFICATION</scope>
</reference>
<reference evidence="4" key="2">
    <citation type="submission" date="2014-06" db="EMBL/GenBank/DDBJ databases">
        <authorList>
            <person name="Aslett M."/>
        </authorList>
    </citation>
    <scope>NUCLEOTIDE SEQUENCE</scope>
</reference>
<dbReference type="SMART" id="SM00213">
    <property type="entry name" value="UBQ"/>
    <property type="match status" value="2"/>
</dbReference>
<dbReference type="PANTHER" id="PTHR46555:SF1">
    <property type="entry name" value="UBIQUITIN-LIKE PROTEIN 4A"/>
    <property type="match status" value="1"/>
</dbReference>
<feature type="domain" description="Ubiquitin-like" evidence="3">
    <location>
        <begin position="3"/>
        <end position="78"/>
    </location>
</feature>